<reference evidence="2 3" key="1">
    <citation type="submission" date="2016-11" db="EMBL/GenBank/DDBJ databases">
        <authorList>
            <person name="Jaros S."/>
            <person name="Januszkiewicz K."/>
            <person name="Wedrychowicz H."/>
        </authorList>
    </citation>
    <scope>NUCLEOTIDE SEQUENCE [LARGE SCALE GENOMIC DNA]</scope>
    <source>
        <strain evidence="2 3">DSM 10502</strain>
    </source>
</reference>
<keyword evidence="3" id="KW-1185">Reference proteome</keyword>
<dbReference type="InterPro" id="IPR029044">
    <property type="entry name" value="Nucleotide-diphossugar_trans"/>
</dbReference>
<feature type="domain" description="Glycosyltransferase 2-like" evidence="1">
    <location>
        <begin position="5"/>
        <end position="138"/>
    </location>
</feature>
<dbReference type="Gene3D" id="3.90.550.10">
    <property type="entry name" value="Spore Coat Polysaccharide Biosynthesis Protein SpsA, Chain A"/>
    <property type="match status" value="1"/>
</dbReference>
<name>A0A1M4SML4_9FIRM</name>
<dbReference type="STRING" id="1123243.SAMN02745190_00186"/>
<sequence>MPLVSVIIPTYDRSQVIGDTIQSVLNQTFQDFEIIVVDDGSIDFTKEVVEQFKSDKIRYIFQENQGAQVARNNGMSMTTGKYIAFLDSDDVWLPSFLEELLQGFSDKEVGCVYCAKAIKKKNGDIFPVEKRYLSGWVYKEALEQKYIASPSFMLVSRECVNKVGNWDVAFSACQDDDFCLRIAKYYKVKYIPKVLALYCEDYVGSDNRICKSSRKLAHGGWLLCEKFKEDIIKFCGLKVLVLHYLDCARCFYDAGMSHDAQKAIDSAISCYGSKEKLVYEFEHEIADFMVGEDVFCYGAGDIGALVADYMNKRGYRFKAFIVSKNNLQTTYLGYPVVPINDIKKKNCKIVISTTETYHEEIEDNIKIQLGDVPIYKMGKDLIDYLRIGFGVLGDD</sequence>
<evidence type="ECO:0000313" key="2">
    <source>
        <dbReference type="EMBL" id="SHE33409.1"/>
    </source>
</evidence>
<dbReference type="EMBL" id="FQUG01000002">
    <property type="protein sequence ID" value="SHE33409.1"/>
    <property type="molecule type" value="Genomic_DNA"/>
</dbReference>
<proteinExistence type="predicted"/>
<dbReference type="SUPFAM" id="SSF53448">
    <property type="entry name" value="Nucleotide-diphospho-sugar transferases"/>
    <property type="match status" value="1"/>
</dbReference>
<gene>
    <name evidence="2" type="ORF">SAMN02745190_00186</name>
</gene>
<protein>
    <submittedName>
        <fullName evidence="2">Glycosyl transferase family 2</fullName>
    </submittedName>
</protein>
<dbReference type="PANTHER" id="PTHR43685">
    <property type="entry name" value="GLYCOSYLTRANSFERASE"/>
    <property type="match status" value="1"/>
</dbReference>
<dbReference type="OrthoDB" id="9785185at2"/>
<dbReference type="AlphaFoldDB" id="A0A1M4SML4"/>
<evidence type="ECO:0000259" key="1">
    <source>
        <dbReference type="Pfam" id="PF00535"/>
    </source>
</evidence>
<dbReference type="InterPro" id="IPR001173">
    <property type="entry name" value="Glyco_trans_2-like"/>
</dbReference>
<dbReference type="RefSeq" id="WP_072934310.1">
    <property type="nucleotide sequence ID" value="NZ_FQUG01000002.1"/>
</dbReference>
<keyword evidence="2" id="KW-0808">Transferase</keyword>
<dbReference type="Pfam" id="PF00535">
    <property type="entry name" value="Glycos_transf_2"/>
    <property type="match status" value="1"/>
</dbReference>
<dbReference type="Proteomes" id="UP000184404">
    <property type="component" value="Unassembled WGS sequence"/>
</dbReference>
<dbReference type="GO" id="GO:0016740">
    <property type="term" value="F:transferase activity"/>
    <property type="evidence" value="ECO:0007669"/>
    <property type="project" value="UniProtKB-KW"/>
</dbReference>
<dbReference type="InterPro" id="IPR050834">
    <property type="entry name" value="Glycosyltransf_2"/>
</dbReference>
<accession>A0A1M4SML4</accession>
<evidence type="ECO:0000313" key="3">
    <source>
        <dbReference type="Proteomes" id="UP000184404"/>
    </source>
</evidence>
<dbReference type="CDD" id="cd00761">
    <property type="entry name" value="Glyco_tranf_GTA_type"/>
    <property type="match status" value="1"/>
</dbReference>
<organism evidence="2 3">
    <name type="scientific">Schwartzia succinivorans DSM 10502</name>
    <dbReference type="NCBI Taxonomy" id="1123243"/>
    <lineage>
        <taxon>Bacteria</taxon>
        <taxon>Bacillati</taxon>
        <taxon>Bacillota</taxon>
        <taxon>Negativicutes</taxon>
        <taxon>Selenomonadales</taxon>
        <taxon>Selenomonadaceae</taxon>
        <taxon>Schwartzia</taxon>
    </lineage>
</organism>
<dbReference type="PANTHER" id="PTHR43685:SF2">
    <property type="entry name" value="GLYCOSYLTRANSFERASE 2-LIKE DOMAIN-CONTAINING PROTEIN"/>
    <property type="match status" value="1"/>
</dbReference>